<dbReference type="SUPFAM" id="SSF46785">
    <property type="entry name" value="Winged helix' DNA-binding domain"/>
    <property type="match status" value="1"/>
</dbReference>
<dbReference type="PANTHER" id="PTHR43537:SF39">
    <property type="entry name" value="HTH-TYPE TRANSCRIPTIONAL REGULATOR MCBR"/>
    <property type="match status" value="1"/>
</dbReference>
<dbReference type="InterPro" id="IPR036390">
    <property type="entry name" value="WH_DNA-bd_sf"/>
</dbReference>
<proteinExistence type="predicted"/>
<sequence length="221" mass="24428">MTSKNIPEHARVYGCLRDMILFGDLVPGQPVTIQGLVDQLDVGMTPVREALRRLTAEGALMAMGNRRIVVPKLGLSHLEEIYYARLAIEPKLAEIAAKKSTPRLVSDLQIIDDRVDAAIAKGDIGAYLRENHAFHFRLYRAAEAEVLQSIALSLWLRIGPSLRAVGGRRGTTNLPDKHDKAITGLVASDSSMVYSAIEEDLRQGMDHVRQDMIFQNGEEAD</sequence>
<dbReference type="Pfam" id="PF07729">
    <property type="entry name" value="FCD"/>
    <property type="match status" value="1"/>
</dbReference>
<dbReference type="InterPro" id="IPR036388">
    <property type="entry name" value="WH-like_DNA-bd_sf"/>
</dbReference>
<keyword evidence="6" id="KW-1185">Reference proteome</keyword>
<dbReference type="EMBL" id="BSNN01000004">
    <property type="protein sequence ID" value="GLQ35463.1"/>
    <property type="molecule type" value="Genomic_DNA"/>
</dbReference>
<evidence type="ECO:0000256" key="1">
    <source>
        <dbReference type="ARBA" id="ARBA00023015"/>
    </source>
</evidence>
<dbReference type="Proteomes" id="UP001156694">
    <property type="component" value="Unassembled WGS sequence"/>
</dbReference>
<evidence type="ECO:0000313" key="6">
    <source>
        <dbReference type="Proteomes" id="UP001156694"/>
    </source>
</evidence>
<dbReference type="SMART" id="SM00895">
    <property type="entry name" value="FCD"/>
    <property type="match status" value="1"/>
</dbReference>
<dbReference type="Gene3D" id="1.10.10.10">
    <property type="entry name" value="Winged helix-like DNA-binding domain superfamily/Winged helix DNA-binding domain"/>
    <property type="match status" value="1"/>
</dbReference>
<keyword evidence="3" id="KW-0804">Transcription</keyword>
<comment type="caution">
    <text evidence="5">The sequence shown here is derived from an EMBL/GenBank/DDBJ whole genome shotgun (WGS) entry which is preliminary data.</text>
</comment>
<dbReference type="InterPro" id="IPR011711">
    <property type="entry name" value="GntR_C"/>
</dbReference>
<dbReference type="InterPro" id="IPR000524">
    <property type="entry name" value="Tscrpt_reg_HTH_GntR"/>
</dbReference>
<dbReference type="RefSeq" id="WP_284377933.1">
    <property type="nucleotide sequence ID" value="NZ_BSNN01000004.1"/>
</dbReference>
<dbReference type="SUPFAM" id="SSF48008">
    <property type="entry name" value="GntR ligand-binding domain-like"/>
    <property type="match status" value="1"/>
</dbReference>
<dbReference type="Pfam" id="PF00392">
    <property type="entry name" value="GntR"/>
    <property type="match status" value="1"/>
</dbReference>
<evidence type="ECO:0000256" key="2">
    <source>
        <dbReference type="ARBA" id="ARBA00023125"/>
    </source>
</evidence>
<protein>
    <submittedName>
        <fullName evidence="5">GntR family transcriptional regulator</fullName>
    </submittedName>
</protein>
<evidence type="ECO:0000313" key="5">
    <source>
        <dbReference type="EMBL" id="GLQ35463.1"/>
    </source>
</evidence>
<dbReference type="InterPro" id="IPR008920">
    <property type="entry name" value="TF_FadR/GntR_C"/>
</dbReference>
<keyword evidence="1" id="KW-0805">Transcription regulation</keyword>
<name>A0ABQ5VVZ5_9RHOB</name>
<dbReference type="PROSITE" id="PS50949">
    <property type="entry name" value="HTH_GNTR"/>
    <property type="match status" value="1"/>
</dbReference>
<evidence type="ECO:0000256" key="3">
    <source>
        <dbReference type="ARBA" id="ARBA00023163"/>
    </source>
</evidence>
<keyword evidence="2" id="KW-0238">DNA-binding</keyword>
<dbReference type="Gene3D" id="1.20.120.530">
    <property type="entry name" value="GntR ligand-binding domain-like"/>
    <property type="match status" value="1"/>
</dbReference>
<accession>A0ABQ5VVZ5</accession>
<dbReference type="PANTHER" id="PTHR43537">
    <property type="entry name" value="TRANSCRIPTIONAL REGULATOR, GNTR FAMILY"/>
    <property type="match status" value="1"/>
</dbReference>
<dbReference type="SMART" id="SM00345">
    <property type="entry name" value="HTH_GNTR"/>
    <property type="match status" value="1"/>
</dbReference>
<reference evidence="6" key="1">
    <citation type="journal article" date="2019" name="Int. J. Syst. Evol. Microbiol.">
        <title>The Global Catalogue of Microorganisms (GCM) 10K type strain sequencing project: providing services to taxonomists for standard genome sequencing and annotation.</title>
        <authorList>
            <consortium name="The Broad Institute Genomics Platform"/>
            <consortium name="The Broad Institute Genome Sequencing Center for Infectious Disease"/>
            <person name="Wu L."/>
            <person name="Ma J."/>
        </authorList>
    </citation>
    <scope>NUCLEOTIDE SEQUENCE [LARGE SCALE GENOMIC DNA]</scope>
    <source>
        <strain evidence="6">NBRC 110140</strain>
    </source>
</reference>
<gene>
    <name evidence="5" type="ORF">GCM10007939_17460</name>
</gene>
<feature type="domain" description="HTH gntR-type" evidence="4">
    <location>
        <begin position="6"/>
        <end position="73"/>
    </location>
</feature>
<organism evidence="5 6">
    <name type="scientific">Amylibacter marinus</name>
    <dbReference type="NCBI Taxonomy" id="1475483"/>
    <lineage>
        <taxon>Bacteria</taxon>
        <taxon>Pseudomonadati</taxon>
        <taxon>Pseudomonadota</taxon>
        <taxon>Alphaproteobacteria</taxon>
        <taxon>Rhodobacterales</taxon>
        <taxon>Paracoccaceae</taxon>
        <taxon>Amylibacter</taxon>
    </lineage>
</organism>
<evidence type="ECO:0000259" key="4">
    <source>
        <dbReference type="PROSITE" id="PS50949"/>
    </source>
</evidence>